<comment type="caution">
    <text evidence="8">The sequence shown here is derived from an EMBL/GenBank/DDBJ whole genome shotgun (WGS) entry which is preliminary data.</text>
</comment>
<evidence type="ECO:0000259" key="7">
    <source>
        <dbReference type="SMART" id="SM00906"/>
    </source>
</evidence>
<dbReference type="SMART" id="SM00906">
    <property type="entry name" value="Fungal_trans"/>
    <property type="match status" value="1"/>
</dbReference>
<evidence type="ECO:0000313" key="9">
    <source>
        <dbReference type="Proteomes" id="UP001197093"/>
    </source>
</evidence>
<accession>A0AAD4EQ80</accession>
<dbReference type="GO" id="GO:0006351">
    <property type="term" value="P:DNA-templated transcription"/>
    <property type="evidence" value="ECO:0007669"/>
    <property type="project" value="InterPro"/>
</dbReference>
<sequence>MSRTKLLIRHPAHIPSAAERHHRETLGAQISKLWPFGGASEVMERNPRADALFELVAALANVHADLQHEHQKALEPITVFVDSLLPLKLRMVDILPARSVCDKLVELYFVVSDYQMLHVPSFKHEYSEYWEGRGCRDSFLPQLLCVLCIAAPFGSEPRGLGHDRNATIHVPTACILVRDWLDELRKKHMVDPAALHTELMLIAALRSIGASKHGPWAQMGYVTRTALTLGLQDDPSEIPTLTEFNRECRRRLWYAIMEMDLRLALVANFPSVLRHGTYTCRPPSNLDDADLFPDMKVLAEQKPLDQITDSQVRAYTAMTLPVRLEAATLASRLGGELDYNSILAVGAKLERILDDIKHLFPRHGSLSTANKHKEWRLRVFLGMHVRLTLIAVYRPFIINFVEVPPQMSLSFLKACMTVLTYIDEIDPNHPDHEDVVVLYQFGMRHCIMGAAFSVCWFLKMRAMNGGGIPWTPTWNEGDHVLQRIPWSDAAMVQAVERSLDRLVRLTSQGPDSYIQGLVALTIVLHSVQPGTVDEKVYRIDMRLRQIWAVCSHMAQGLQTATPTQSIRPSLANGISQKPDFIFGATAPASVLTANGSRPPDTATFTWTDLLLFWERHAAERDALCGNTY</sequence>
<evidence type="ECO:0000256" key="6">
    <source>
        <dbReference type="ARBA" id="ARBA00023242"/>
    </source>
</evidence>
<feature type="domain" description="Xylanolytic transcriptional activator regulatory" evidence="7">
    <location>
        <begin position="215"/>
        <end position="289"/>
    </location>
</feature>
<keyword evidence="9" id="KW-1185">Reference proteome</keyword>
<dbReference type="GO" id="GO:0001228">
    <property type="term" value="F:DNA-binding transcription activator activity, RNA polymerase II-specific"/>
    <property type="evidence" value="ECO:0007669"/>
    <property type="project" value="TreeGrafter"/>
</dbReference>
<dbReference type="AlphaFoldDB" id="A0AAD4EQ80"/>
<organism evidence="8 9">
    <name type="scientific">Staphylotrichum longicolle</name>
    <dbReference type="NCBI Taxonomy" id="669026"/>
    <lineage>
        <taxon>Eukaryota</taxon>
        <taxon>Fungi</taxon>
        <taxon>Dikarya</taxon>
        <taxon>Ascomycota</taxon>
        <taxon>Pezizomycotina</taxon>
        <taxon>Sordariomycetes</taxon>
        <taxon>Sordariomycetidae</taxon>
        <taxon>Sordariales</taxon>
        <taxon>Chaetomiaceae</taxon>
        <taxon>Staphylotrichum</taxon>
    </lineage>
</organism>
<dbReference type="CDD" id="cd12148">
    <property type="entry name" value="fungal_TF_MHR"/>
    <property type="match status" value="1"/>
</dbReference>
<dbReference type="PANTHER" id="PTHR31944">
    <property type="entry name" value="HEME-RESPONSIVE ZINC FINGER TRANSCRIPTION FACTOR HAP1"/>
    <property type="match status" value="1"/>
</dbReference>
<dbReference type="Pfam" id="PF04082">
    <property type="entry name" value="Fungal_trans"/>
    <property type="match status" value="1"/>
</dbReference>
<dbReference type="InterPro" id="IPR051430">
    <property type="entry name" value="Fungal_TF_Env_Response"/>
</dbReference>
<gene>
    <name evidence="8" type="ORF">NEMBOFW57_010061</name>
</gene>
<evidence type="ECO:0000256" key="5">
    <source>
        <dbReference type="ARBA" id="ARBA00023163"/>
    </source>
</evidence>
<reference evidence="8" key="1">
    <citation type="submission" date="2023-02" db="EMBL/GenBank/DDBJ databases">
        <authorList>
            <person name="Palmer J.M."/>
        </authorList>
    </citation>
    <scope>NUCLEOTIDE SEQUENCE</scope>
    <source>
        <strain evidence="8">FW57</strain>
    </source>
</reference>
<dbReference type="InterPro" id="IPR007219">
    <property type="entry name" value="XnlR_reg_dom"/>
</dbReference>
<protein>
    <recommendedName>
        <fullName evidence="7">Xylanolytic transcriptional activator regulatory domain-containing protein</fullName>
    </recommendedName>
</protein>
<proteinExistence type="predicted"/>
<dbReference type="GO" id="GO:0000978">
    <property type="term" value="F:RNA polymerase II cis-regulatory region sequence-specific DNA binding"/>
    <property type="evidence" value="ECO:0007669"/>
    <property type="project" value="TreeGrafter"/>
</dbReference>
<evidence type="ECO:0000256" key="1">
    <source>
        <dbReference type="ARBA" id="ARBA00022723"/>
    </source>
</evidence>
<dbReference type="Proteomes" id="UP001197093">
    <property type="component" value="Unassembled WGS sequence"/>
</dbReference>
<evidence type="ECO:0000256" key="3">
    <source>
        <dbReference type="ARBA" id="ARBA00023015"/>
    </source>
</evidence>
<keyword evidence="3" id="KW-0805">Transcription regulation</keyword>
<dbReference type="EMBL" id="JAHCVI010000005">
    <property type="protein sequence ID" value="KAG7285434.1"/>
    <property type="molecule type" value="Genomic_DNA"/>
</dbReference>
<dbReference type="GO" id="GO:0005634">
    <property type="term" value="C:nucleus"/>
    <property type="evidence" value="ECO:0007669"/>
    <property type="project" value="TreeGrafter"/>
</dbReference>
<name>A0AAD4EQ80_9PEZI</name>
<keyword evidence="5" id="KW-0804">Transcription</keyword>
<evidence type="ECO:0000256" key="2">
    <source>
        <dbReference type="ARBA" id="ARBA00022833"/>
    </source>
</evidence>
<dbReference type="GO" id="GO:0008270">
    <property type="term" value="F:zinc ion binding"/>
    <property type="evidence" value="ECO:0007669"/>
    <property type="project" value="InterPro"/>
</dbReference>
<keyword evidence="1" id="KW-0479">Metal-binding</keyword>
<keyword evidence="4" id="KW-0238">DNA-binding</keyword>
<keyword evidence="2" id="KW-0862">Zinc</keyword>
<dbReference type="PANTHER" id="PTHR31944:SF131">
    <property type="entry name" value="HEME-RESPONSIVE ZINC FINGER TRANSCRIPTION FACTOR HAP1"/>
    <property type="match status" value="1"/>
</dbReference>
<keyword evidence="6" id="KW-0539">Nucleus</keyword>
<evidence type="ECO:0000313" key="8">
    <source>
        <dbReference type="EMBL" id="KAG7285434.1"/>
    </source>
</evidence>
<evidence type="ECO:0000256" key="4">
    <source>
        <dbReference type="ARBA" id="ARBA00023125"/>
    </source>
</evidence>